<proteinExistence type="predicted"/>
<feature type="region of interest" description="Disordered" evidence="1">
    <location>
        <begin position="52"/>
        <end position="74"/>
    </location>
</feature>
<organism evidence="2 3">
    <name type="scientific">Phytophthora nicotianae P1976</name>
    <dbReference type="NCBI Taxonomy" id="1317066"/>
    <lineage>
        <taxon>Eukaryota</taxon>
        <taxon>Sar</taxon>
        <taxon>Stramenopiles</taxon>
        <taxon>Oomycota</taxon>
        <taxon>Peronosporomycetes</taxon>
        <taxon>Peronosporales</taxon>
        <taxon>Peronosporaceae</taxon>
        <taxon>Phytophthora</taxon>
    </lineage>
</organism>
<protein>
    <submittedName>
        <fullName evidence="2">Uncharacterized protein</fullName>
    </submittedName>
</protein>
<evidence type="ECO:0000256" key="1">
    <source>
        <dbReference type="SAM" id="MobiDB-lite"/>
    </source>
</evidence>
<name>A0A081AN85_PHYNI</name>
<dbReference type="AlphaFoldDB" id="A0A081AN85"/>
<dbReference type="Proteomes" id="UP000028582">
    <property type="component" value="Unassembled WGS sequence"/>
</dbReference>
<comment type="caution">
    <text evidence="2">The sequence shown here is derived from an EMBL/GenBank/DDBJ whole genome shotgun (WGS) entry which is preliminary data.</text>
</comment>
<dbReference type="Gene3D" id="1.25.40.20">
    <property type="entry name" value="Ankyrin repeat-containing domain"/>
    <property type="match status" value="1"/>
</dbReference>
<evidence type="ECO:0000313" key="3">
    <source>
        <dbReference type="Proteomes" id="UP000028582"/>
    </source>
</evidence>
<accession>A0A081AN85</accession>
<evidence type="ECO:0000313" key="2">
    <source>
        <dbReference type="EMBL" id="ETO80346.1"/>
    </source>
</evidence>
<dbReference type="EMBL" id="ANJA01000995">
    <property type="protein sequence ID" value="ETO80346.1"/>
    <property type="molecule type" value="Genomic_DNA"/>
</dbReference>
<dbReference type="InterPro" id="IPR036770">
    <property type="entry name" value="Ankyrin_rpt-contain_sf"/>
</dbReference>
<gene>
    <name evidence="2" type="ORF">F444_05138</name>
</gene>
<reference evidence="2 3" key="1">
    <citation type="submission" date="2013-11" db="EMBL/GenBank/DDBJ databases">
        <title>The Genome Sequence of Phytophthora parasitica P1976.</title>
        <authorList>
            <consortium name="The Broad Institute Genomics Platform"/>
            <person name="Russ C."/>
            <person name="Tyler B."/>
            <person name="Panabieres F."/>
            <person name="Shan W."/>
            <person name="Tripathy S."/>
            <person name="Grunwald N."/>
            <person name="Machado M."/>
            <person name="Johnson C.S."/>
            <person name="Walker B."/>
            <person name="Young S."/>
            <person name="Zeng Q."/>
            <person name="Gargeya S."/>
            <person name="Fitzgerald M."/>
            <person name="Haas B."/>
            <person name="Abouelleil A."/>
            <person name="Allen A.W."/>
            <person name="Alvarado L."/>
            <person name="Arachchi H.M."/>
            <person name="Berlin A.M."/>
            <person name="Chapman S.B."/>
            <person name="Gainer-Dewar J."/>
            <person name="Goldberg J."/>
            <person name="Griggs A."/>
            <person name="Gujja S."/>
            <person name="Hansen M."/>
            <person name="Howarth C."/>
            <person name="Imamovic A."/>
            <person name="Ireland A."/>
            <person name="Larimer J."/>
            <person name="McCowan C."/>
            <person name="Murphy C."/>
            <person name="Pearson M."/>
            <person name="Poon T.W."/>
            <person name="Priest M."/>
            <person name="Roberts A."/>
            <person name="Saif S."/>
            <person name="Shea T."/>
            <person name="Sisk P."/>
            <person name="Sykes S."/>
            <person name="Wortman J."/>
            <person name="Nusbaum C."/>
            <person name="Birren B."/>
        </authorList>
    </citation>
    <scope>NUCLEOTIDE SEQUENCE [LARGE SCALE GENOMIC DNA]</scope>
    <source>
        <strain evidence="2 3">P1976</strain>
    </source>
</reference>
<sequence>MVVVGRKDLAIVEWLFSHFSDFEVPVFVVAASAGSLPILQFFMTNDASRDERDVKGQKKRKVEANDGEIKAEKQKPSTAGSHVVHWGVDVMMVAIETGDPEVVQWLHENTPHGRCVLDYESCESVKLIEMLLGCGYIQRDEDLASAASKSLASFGVWISCNRLFYFTLPLAKFDR</sequence>
<dbReference type="SUPFAM" id="SSF140860">
    <property type="entry name" value="Pseudo ankyrin repeat-like"/>
    <property type="match status" value="1"/>
</dbReference>